<dbReference type="Ensembl" id="ENSDLAT00005052769.2">
    <property type="protein sequence ID" value="ENSDLAP00005049506.2"/>
    <property type="gene ID" value="ENSDLAG00005021667.2"/>
</dbReference>
<dbReference type="OMA" id="GWRWRKD"/>
<dbReference type="InterPro" id="IPR013320">
    <property type="entry name" value="ConA-like_dom_sf"/>
</dbReference>
<dbReference type="InterPro" id="IPR056072">
    <property type="entry name" value="SNTX_MACPF/CDC-like_dom"/>
</dbReference>
<dbReference type="PANTHER" id="PTHR31594">
    <property type="entry name" value="AIG1-TYPE G DOMAIN-CONTAINING PROTEIN"/>
    <property type="match status" value="1"/>
</dbReference>
<dbReference type="InterPro" id="IPR003879">
    <property type="entry name" value="Butyrophylin_SPRY"/>
</dbReference>
<accession>A0A8C4HXV1</accession>
<dbReference type="Gene3D" id="2.60.120.920">
    <property type="match status" value="1"/>
</dbReference>
<dbReference type="RefSeq" id="XP_051272942.1">
    <property type="nucleotide sequence ID" value="XM_051416982.1"/>
</dbReference>
<dbReference type="InterPro" id="IPR048997">
    <property type="entry name" value="Stonustoxin-like_helical"/>
</dbReference>
<dbReference type="GeneID" id="127372976"/>
<dbReference type="Pfam" id="PF24674">
    <property type="entry name" value="MACPF_SNTX"/>
    <property type="match status" value="1"/>
</dbReference>
<dbReference type="OrthoDB" id="8954335at2759"/>
<dbReference type="Pfam" id="PF00622">
    <property type="entry name" value="SPRY"/>
    <property type="match status" value="1"/>
</dbReference>
<keyword evidence="3" id="KW-0964">Secreted</keyword>
<dbReference type="InterPro" id="IPR001870">
    <property type="entry name" value="B30.2/SPRY"/>
</dbReference>
<dbReference type="GO" id="GO:0090729">
    <property type="term" value="F:toxin activity"/>
    <property type="evidence" value="ECO:0007669"/>
    <property type="project" value="UniProtKB-KW"/>
</dbReference>
<keyword evidence="6" id="KW-0204">Cytolysis</keyword>
<dbReference type="InterPro" id="IPR052090">
    <property type="entry name" value="Cytolytic_pore-forming_toxin"/>
</dbReference>
<gene>
    <name evidence="9" type="primary">LOC127372976</name>
</gene>
<dbReference type="PROSITE" id="PS50188">
    <property type="entry name" value="B302_SPRY"/>
    <property type="match status" value="1"/>
</dbReference>
<dbReference type="GO" id="GO:0005576">
    <property type="term" value="C:extracellular region"/>
    <property type="evidence" value="ECO:0007669"/>
    <property type="project" value="UniProtKB-SubCell"/>
</dbReference>
<evidence type="ECO:0000256" key="3">
    <source>
        <dbReference type="ARBA" id="ARBA00022525"/>
    </source>
</evidence>
<dbReference type="Pfam" id="PF18078">
    <property type="entry name" value="Thioredoxin_11"/>
    <property type="match status" value="1"/>
</dbReference>
<dbReference type="GO" id="GO:0031640">
    <property type="term" value="P:killing of cells of another organism"/>
    <property type="evidence" value="ECO:0007669"/>
    <property type="project" value="UniProtKB-KW"/>
</dbReference>
<dbReference type="PANTHER" id="PTHR31594:SF16">
    <property type="entry name" value="SI:CH211-281L24.3"/>
    <property type="match status" value="1"/>
</dbReference>
<dbReference type="Pfam" id="PF13765">
    <property type="entry name" value="PRY"/>
    <property type="match status" value="1"/>
</dbReference>
<organism evidence="9 10">
    <name type="scientific">Dicentrarchus labrax</name>
    <name type="common">European seabass</name>
    <name type="synonym">Morone labrax</name>
    <dbReference type="NCBI Taxonomy" id="13489"/>
    <lineage>
        <taxon>Eukaryota</taxon>
        <taxon>Metazoa</taxon>
        <taxon>Chordata</taxon>
        <taxon>Craniata</taxon>
        <taxon>Vertebrata</taxon>
        <taxon>Euteleostomi</taxon>
        <taxon>Actinopterygii</taxon>
        <taxon>Neopterygii</taxon>
        <taxon>Teleostei</taxon>
        <taxon>Neoteleostei</taxon>
        <taxon>Acanthomorphata</taxon>
        <taxon>Eupercaria</taxon>
        <taxon>Moronidae</taxon>
        <taxon>Dicentrarchus</taxon>
    </lineage>
</organism>
<evidence type="ECO:0000256" key="2">
    <source>
        <dbReference type="ARBA" id="ARBA00006480"/>
    </source>
</evidence>
<dbReference type="AlphaFoldDB" id="A0A8C4HXV1"/>
<evidence type="ECO:0000256" key="1">
    <source>
        <dbReference type="ARBA" id="ARBA00004613"/>
    </source>
</evidence>
<dbReference type="SMART" id="SM00449">
    <property type="entry name" value="SPRY"/>
    <property type="match status" value="1"/>
</dbReference>
<feature type="domain" description="B30.2/SPRY" evidence="8">
    <location>
        <begin position="510"/>
        <end position="705"/>
    </location>
</feature>
<feature type="region of interest" description="Disordered" evidence="7">
    <location>
        <begin position="335"/>
        <end position="354"/>
    </location>
</feature>
<dbReference type="Pfam" id="PF21109">
    <property type="entry name" value="Stonustoxin_helical"/>
    <property type="match status" value="1"/>
</dbReference>
<dbReference type="PRINTS" id="PR01407">
    <property type="entry name" value="BUTYPHLNCDUF"/>
</dbReference>
<comment type="subcellular location">
    <subcellularLocation>
        <location evidence="1">Secreted</location>
    </subcellularLocation>
</comment>
<dbReference type="CDD" id="cd16040">
    <property type="entry name" value="SPRY_PRY_SNTX"/>
    <property type="match status" value="1"/>
</dbReference>
<proteinExistence type="inferred from homology"/>
<keyword evidence="10" id="KW-1185">Reference proteome</keyword>
<evidence type="ECO:0000256" key="5">
    <source>
        <dbReference type="ARBA" id="ARBA00022735"/>
    </source>
</evidence>
<evidence type="ECO:0000256" key="6">
    <source>
        <dbReference type="ARBA" id="ARBA00022852"/>
    </source>
</evidence>
<reference evidence="9" key="2">
    <citation type="submission" date="2025-09" db="UniProtKB">
        <authorList>
            <consortium name="Ensembl"/>
        </authorList>
    </citation>
    <scope>IDENTIFICATION</scope>
</reference>
<comment type="similarity">
    <text evidence="2">Belongs to the SNTX/VTX toxin family.</text>
</comment>
<evidence type="ECO:0000259" key="8">
    <source>
        <dbReference type="PROSITE" id="PS50188"/>
    </source>
</evidence>
<reference evidence="9" key="1">
    <citation type="submission" date="2025-08" db="UniProtKB">
        <authorList>
            <consortium name="Ensembl"/>
        </authorList>
    </citation>
    <scope>IDENTIFICATION</scope>
</reference>
<dbReference type="InterPro" id="IPR006574">
    <property type="entry name" value="PRY"/>
</dbReference>
<evidence type="ECO:0000313" key="9">
    <source>
        <dbReference type="Ensembl" id="ENSDLAP00005049506.2"/>
    </source>
</evidence>
<dbReference type="GeneTree" id="ENSGT00390000014380"/>
<protein>
    <recommendedName>
        <fullName evidence="8">B30.2/SPRY domain-containing protein</fullName>
    </recommendedName>
</protein>
<dbReference type="Proteomes" id="UP000694389">
    <property type="component" value="Unassembled WGS sequence"/>
</dbReference>
<evidence type="ECO:0000256" key="7">
    <source>
        <dbReference type="SAM" id="MobiDB-lite"/>
    </source>
</evidence>
<dbReference type="InterPro" id="IPR040581">
    <property type="entry name" value="Thioredoxin_11"/>
</dbReference>
<name>A0A8C4HXV1_DICLA</name>
<sequence length="705" mass="80285">MASNITVVAALGRPFTLGMLYDARKDELIPGLTLWDDKTLQDNITEFAHPSSKFEISTSDSLESKSFLLDIDASLKASFMGGLIEVGGSARYLNDTKKYKNQSRVTFQYNATTTFKQLSMCESCTIDPGTMGKQKIDIIQKGFATHVVTGILYGADAVFVFDSEKLDVSNVQNIQAGMEAVIKKIPKLDIQGKVDIKLTDEEKDLTKNLSCKFYGDFILERNPATFEEAVETYAELPKLLKERKENAVPLKVWLMPLKHFDSSAAKLEKGISVELVRKAQYALEDLKQIKMRCNDCLVDRIVENFPHIQEELSRFQKMCNHYESDLKQTLAKDLPSIREGKEEEETSEVQKLFEDRDKSPFSNEKLNSWLDDKEREINIIRSCVETMQGAKIVQTQSELDREVLAPGVEDALCFVFTSMQRGDTFLDVMADYLKSPKLGSTNEGQWYYSDEVLIKMREKAKLIDSFAKALKNNSRFCFLVAAAANKKYTGATIYHYKDGILATDGFTKCDIPDVETVTDRRDLIWYACDLTLDPNTANNYLTLSEGNKKAKYGTWQTYPDYPERFDKLPQVLCRERLTGRHYWEVEWSNGYYDDVGVGVTYQRIGREGGNASSELGQNDISWYFGHSYGLHAWHNGKKCCGPLPYADCNRVGMFLDWPAGTLSFYRVSSNTLSHLHTFRTKFTEPVYPGFHVKKQDDYVYLHLAE</sequence>
<dbReference type="InterPro" id="IPR003877">
    <property type="entry name" value="SPRY_dom"/>
</dbReference>
<evidence type="ECO:0000256" key="4">
    <source>
        <dbReference type="ARBA" id="ARBA00022656"/>
    </source>
</evidence>
<dbReference type="SUPFAM" id="SSF49899">
    <property type="entry name" value="Concanavalin A-like lectins/glucanases"/>
    <property type="match status" value="1"/>
</dbReference>
<dbReference type="SMART" id="SM00589">
    <property type="entry name" value="PRY"/>
    <property type="match status" value="1"/>
</dbReference>
<keyword evidence="4" id="KW-0800">Toxin</keyword>
<evidence type="ECO:0000313" key="10">
    <source>
        <dbReference type="Proteomes" id="UP000694389"/>
    </source>
</evidence>
<dbReference type="InterPro" id="IPR043136">
    <property type="entry name" value="B30.2/SPRY_sf"/>
</dbReference>
<keyword evidence="5" id="KW-0354">Hemolysis</keyword>